<keyword evidence="7" id="KW-0051">Antiviral defense</keyword>
<dbReference type="InterPro" id="IPR013597">
    <property type="entry name" value="Mat_intron_G2"/>
</dbReference>
<comment type="caution">
    <text evidence="11">The sequence shown here is derived from an EMBL/GenBank/DDBJ whole genome shotgun (WGS) entry which is preliminary data.</text>
</comment>
<dbReference type="InterPro" id="IPR043502">
    <property type="entry name" value="DNA/RNA_pol_sf"/>
</dbReference>
<evidence type="ECO:0000256" key="7">
    <source>
        <dbReference type="ARBA" id="ARBA00023118"/>
    </source>
</evidence>
<evidence type="ECO:0000259" key="10">
    <source>
        <dbReference type="PROSITE" id="PS50878"/>
    </source>
</evidence>
<keyword evidence="12" id="KW-1185">Reference proteome</keyword>
<dbReference type="Pfam" id="PF00078">
    <property type="entry name" value="RVT_1"/>
    <property type="match status" value="1"/>
</dbReference>
<dbReference type="PRINTS" id="PR00866">
    <property type="entry name" value="RNADNAPOLMS"/>
</dbReference>
<feature type="domain" description="Reverse transcriptase" evidence="10">
    <location>
        <begin position="48"/>
        <end position="274"/>
    </location>
</feature>
<evidence type="ECO:0000313" key="12">
    <source>
        <dbReference type="Proteomes" id="UP000248198"/>
    </source>
</evidence>
<protein>
    <recommendedName>
        <fullName evidence="1">RNA-directed DNA polymerase</fullName>
        <ecNumber evidence="1">2.7.7.49</ecNumber>
    </recommendedName>
</protein>
<dbReference type="PROSITE" id="PS50878">
    <property type="entry name" value="RT_POL"/>
    <property type="match status" value="1"/>
</dbReference>
<gene>
    <name evidence="11" type="ORF">B0O44_11235</name>
</gene>
<dbReference type="GO" id="GO:0046872">
    <property type="term" value="F:metal ion binding"/>
    <property type="evidence" value="ECO:0007669"/>
    <property type="project" value="UniProtKB-KW"/>
</dbReference>
<dbReference type="SUPFAM" id="SSF56672">
    <property type="entry name" value="DNA/RNA polymerases"/>
    <property type="match status" value="1"/>
</dbReference>
<dbReference type="EMBL" id="QKLU01000012">
    <property type="protein sequence ID" value="PYF68449.1"/>
    <property type="molecule type" value="Genomic_DNA"/>
</dbReference>
<comment type="similarity">
    <text evidence="8">Belongs to the bacterial reverse transcriptase family.</text>
</comment>
<evidence type="ECO:0000256" key="2">
    <source>
        <dbReference type="ARBA" id="ARBA00022679"/>
    </source>
</evidence>
<evidence type="ECO:0000256" key="1">
    <source>
        <dbReference type="ARBA" id="ARBA00012493"/>
    </source>
</evidence>
<keyword evidence="5" id="KW-0460">Magnesium</keyword>
<dbReference type="OrthoDB" id="9780724at2"/>
<dbReference type="GO" id="GO:0051607">
    <property type="term" value="P:defense response to virus"/>
    <property type="evidence" value="ECO:0007669"/>
    <property type="project" value="UniProtKB-KW"/>
</dbReference>
<keyword evidence="6 11" id="KW-0695">RNA-directed DNA polymerase</keyword>
<evidence type="ECO:0000256" key="5">
    <source>
        <dbReference type="ARBA" id="ARBA00022842"/>
    </source>
</evidence>
<evidence type="ECO:0000313" key="11">
    <source>
        <dbReference type="EMBL" id="PYF68449.1"/>
    </source>
</evidence>
<evidence type="ECO:0000256" key="8">
    <source>
        <dbReference type="ARBA" id="ARBA00034120"/>
    </source>
</evidence>
<dbReference type="RefSeq" id="WP_110834707.1">
    <property type="nucleotide sequence ID" value="NZ_QKLU01000012.1"/>
</dbReference>
<accession>A0A318U8W0</accession>
<dbReference type="CDD" id="cd01651">
    <property type="entry name" value="RT_G2_intron"/>
    <property type="match status" value="1"/>
</dbReference>
<dbReference type="Proteomes" id="UP000248198">
    <property type="component" value="Unassembled WGS sequence"/>
</dbReference>
<dbReference type="PANTHER" id="PTHR34047">
    <property type="entry name" value="NUCLEAR INTRON MATURASE 1, MITOCHONDRIAL-RELATED"/>
    <property type="match status" value="1"/>
</dbReference>
<dbReference type="AlphaFoldDB" id="A0A318U8W0"/>
<dbReference type="Pfam" id="PF08388">
    <property type="entry name" value="GIIM"/>
    <property type="match status" value="1"/>
</dbReference>
<dbReference type="GO" id="GO:0003723">
    <property type="term" value="F:RNA binding"/>
    <property type="evidence" value="ECO:0007669"/>
    <property type="project" value="InterPro"/>
</dbReference>
<evidence type="ECO:0000256" key="9">
    <source>
        <dbReference type="ARBA" id="ARBA00048173"/>
    </source>
</evidence>
<sequence length="428" mass="49054">MVTLERILDRKNIEKALLQVARNKGAAGVDGMLTEELQKYLNSNWRVLKMELLEGKYCPKAVREVEIPKPNGGTRMLGIPTVIDRMLQQAISQVMIPVYEEQFSACSYGFRPKRNAHQAVLQAQCLLKGGREWVVELDLEKFFDKVNHDRLMSRLSLTIKDKPTLSLIRKFLTSGILKDGVETVRTAGTPQGSPLSPLLSNIVLDELDKEIEKRGHAFIRYADDCSIYLKSERAAKRTASSITRYIEDKLLLKVNKEKTKVSYGEQSTLLGYSFEKSPTQSWMIQIPWTSINRVKRKCKALTKRSNGKSEKRVLENLKVLIEGWINYFQLATANTRALGNLDGYVRVRLRMHQWKAWKRAPARIKGLLRLGASKRDAYEHGHSSKSYCRIAKSWVLTKTMTNKVIKKRGYLGFVDSFYLKKKAQMSMF</sequence>
<organism evidence="11 12">
    <name type="scientific">Pedobacter nutrimenti</name>
    <dbReference type="NCBI Taxonomy" id="1241337"/>
    <lineage>
        <taxon>Bacteria</taxon>
        <taxon>Pseudomonadati</taxon>
        <taxon>Bacteroidota</taxon>
        <taxon>Sphingobacteriia</taxon>
        <taxon>Sphingobacteriales</taxon>
        <taxon>Sphingobacteriaceae</taxon>
        <taxon>Pedobacter</taxon>
    </lineage>
</organism>
<dbReference type="InterPro" id="IPR000123">
    <property type="entry name" value="Reverse_transcriptase_msDNA"/>
</dbReference>
<keyword evidence="4" id="KW-0479">Metal-binding</keyword>
<proteinExistence type="inferred from homology"/>
<dbReference type="InterPro" id="IPR000477">
    <property type="entry name" value="RT_dom"/>
</dbReference>
<dbReference type="PANTHER" id="PTHR34047:SF8">
    <property type="entry name" value="PROTEIN YKFC"/>
    <property type="match status" value="1"/>
</dbReference>
<dbReference type="EC" id="2.7.7.49" evidence="1"/>
<evidence type="ECO:0000256" key="3">
    <source>
        <dbReference type="ARBA" id="ARBA00022695"/>
    </source>
</evidence>
<keyword evidence="3" id="KW-0548">Nucleotidyltransferase</keyword>
<dbReference type="InterPro" id="IPR051083">
    <property type="entry name" value="GrpII_Intron_Splice-Mob/Def"/>
</dbReference>
<dbReference type="NCBIfam" id="TIGR04416">
    <property type="entry name" value="group_II_RT_mat"/>
    <property type="match status" value="1"/>
</dbReference>
<reference evidence="11 12" key="1">
    <citation type="submission" date="2018-06" db="EMBL/GenBank/DDBJ databases">
        <title>Genomic Encyclopedia of Archaeal and Bacterial Type Strains, Phase II (KMG-II): from individual species to whole genera.</title>
        <authorList>
            <person name="Goeker M."/>
        </authorList>
    </citation>
    <scope>NUCLEOTIDE SEQUENCE [LARGE SCALE GENOMIC DNA]</scope>
    <source>
        <strain evidence="11 12">DSM 27372</strain>
    </source>
</reference>
<keyword evidence="2" id="KW-0808">Transferase</keyword>
<dbReference type="GO" id="GO:0003964">
    <property type="term" value="F:RNA-directed DNA polymerase activity"/>
    <property type="evidence" value="ECO:0007669"/>
    <property type="project" value="UniProtKB-KW"/>
</dbReference>
<evidence type="ECO:0000256" key="4">
    <source>
        <dbReference type="ARBA" id="ARBA00022723"/>
    </source>
</evidence>
<dbReference type="InterPro" id="IPR030931">
    <property type="entry name" value="Group_II_RT_mat"/>
</dbReference>
<name>A0A318U8W0_9SPHI</name>
<evidence type="ECO:0000256" key="6">
    <source>
        <dbReference type="ARBA" id="ARBA00022918"/>
    </source>
</evidence>
<comment type="catalytic activity">
    <reaction evidence="9">
        <text>DNA(n) + a 2'-deoxyribonucleoside 5'-triphosphate = DNA(n+1) + diphosphate</text>
        <dbReference type="Rhea" id="RHEA:22508"/>
        <dbReference type="Rhea" id="RHEA-COMP:17339"/>
        <dbReference type="Rhea" id="RHEA-COMP:17340"/>
        <dbReference type="ChEBI" id="CHEBI:33019"/>
        <dbReference type="ChEBI" id="CHEBI:61560"/>
        <dbReference type="ChEBI" id="CHEBI:173112"/>
        <dbReference type="EC" id="2.7.7.49"/>
    </reaction>
</comment>